<name>A0AAN7T6T2_9EURO</name>
<dbReference type="AlphaFoldDB" id="A0AAN7T6T2"/>
<evidence type="ECO:0000313" key="2">
    <source>
        <dbReference type="EMBL" id="KAK5090685.1"/>
    </source>
</evidence>
<dbReference type="Proteomes" id="UP001309876">
    <property type="component" value="Unassembled WGS sequence"/>
</dbReference>
<feature type="region of interest" description="Disordered" evidence="1">
    <location>
        <begin position="201"/>
        <end position="220"/>
    </location>
</feature>
<organism evidence="2 3">
    <name type="scientific">Lithohypha guttulata</name>
    <dbReference type="NCBI Taxonomy" id="1690604"/>
    <lineage>
        <taxon>Eukaryota</taxon>
        <taxon>Fungi</taxon>
        <taxon>Dikarya</taxon>
        <taxon>Ascomycota</taxon>
        <taxon>Pezizomycotina</taxon>
        <taxon>Eurotiomycetes</taxon>
        <taxon>Chaetothyriomycetidae</taxon>
        <taxon>Chaetothyriales</taxon>
        <taxon>Trichomeriaceae</taxon>
        <taxon>Lithohypha</taxon>
    </lineage>
</organism>
<feature type="compositionally biased region" description="Polar residues" evidence="1">
    <location>
        <begin position="88"/>
        <end position="98"/>
    </location>
</feature>
<comment type="caution">
    <text evidence="2">The sequence shown here is derived from an EMBL/GenBank/DDBJ whole genome shotgun (WGS) entry which is preliminary data.</text>
</comment>
<dbReference type="EMBL" id="JAVRRJ010000001">
    <property type="protein sequence ID" value="KAK5090685.1"/>
    <property type="molecule type" value="Genomic_DNA"/>
</dbReference>
<accession>A0AAN7T6T2</accession>
<reference evidence="2 3" key="1">
    <citation type="submission" date="2023-08" db="EMBL/GenBank/DDBJ databases">
        <title>Black Yeasts Isolated from many extreme environments.</title>
        <authorList>
            <person name="Coleine C."/>
            <person name="Stajich J.E."/>
            <person name="Selbmann L."/>
        </authorList>
    </citation>
    <scope>NUCLEOTIDE SEQUENCE [LARGE SCALE GENOMIC DNA]</scope>
    <source>
        <strain evidence="2 3">CCFEE 5910</strain>
    </source>
</reference>
<feature type="region of interest" description="Disordered" evidence="1">
    <location>
        <begin position="1"/>
        <end position="62"/>
    </location>
</feature>
<keyword evidence="3" id="KW-1185">Reference proteome</keyword>
<feature type="compositionally biased region" description="Pro residues" evidence="1">
    <location>
        <begin position="25"/>
        <end position="34"/>
    </location>
</feature>
<gene>
    <name evidence="2" type="ORF">LTR05_000860</name>
</gene>
<sequence>MDGGERRQPQYGAQYQLSGSGRPAPGQPMGPPPQEQFTRTASSPSRRGMVAQPSGTSYMPEYGYTYQQPQFSHQLQYPSSYVPDPSRTHQLQPSSGRQDYTTYGHGSMLPPVAQHSMYEGMPSYQQQRQSTAIEVMAGQFGSGGLQYMQQNDPASNVAGGSAPSQYLTSQAEQQPYASMSFARPQLQPPFTPSTSEYTVLEQPTPQQTVEEVGSRQATEEGKRQYELRLRATFDAITAGRVREASDQLLDITEWLFGSVRALGLHHDDEETHAQRLVLWRELNHAWEALGQKQKSITETAIRTQQQPAEYLTAAALQSLIDKLVHLCDQVEKFGLVDYEMGLWEEQIIDVFIQCLDLLSEEQTHLGPGSHER</sequence>
<evidence type="ECO:0000313" key="3">
    <source>
        <dbReference type="Proteomes" id="UP001309876"/>
    </source>
</evidence>
<proteinExistence type="predicted"/>
<evidence type="ECO:0000256" key="1">
    <source>
        <dbReference type="SAM" id="MobiDB-lite"/>
    </source>
</evidence>
<feature type="region of interest" description="Disordered" evidence="1">
    <location>
        <begin position="76"/>
        <end position="98"/>
    </location>
</feature>
<protein>
    <submittedName>
        <fullName evidence="2">Uncharacterized protein</fullName>
    </submittedName>
</protein>